<dbReference type="InterPro" id="IPR011055">
    <property type="entry name" value="Dup_hybrid_motif"/>
</dbReference>
<gene>
    <name evidence="2" type="ORF">E0H75_29895</name>
</gene>
<dbReference type="GO" id="GO:0004222">
    <property type="term" value="F:metalloendopeptidase activity"/>
    <property type="evidence" value="ECO:0007669"/>
    <property type="project" value="TreeGrafter"/>
</dbReference>
<evidence type="ECO:0000313" key="2">
    <source>
        <dbReference type="EMBL" id="TCC45923.1"/>
    </source>
</evidence>
<evidence type="ECO:0000313" key="3">
    <source>
        <dbReference type="Proteomes" id="UP000293342"/>
    </source>
</evidence>
<dbReference type="EMBL" id="SJKD01000007">
    <property type="protein sequence ID" value="TCC45923.1"/>
    <property type="molecule type" value="Genomic_DNA"/>
</dbReference>
<sequence>MAQPLPAGKLKVGTGWRYSKGGKHAAFDYPVPTGTSVTAVADGVVLACHDGASNVPSSKVGAESNWVLLGIVHGGRKASVLFQHLSPGINVKKGQKIKAGDLLGKSGSSGHATGPHLHVAAMWGHRTAATRYDYLQDIGAREKEPKGTAANGICIYPPSQVYTASKEGPLASGEVFVSKLHFGTTNSDSVKRLQFVLNNIKLKDGKNLGLSGNYDLATKNEATKWQIQKDGCLPGSAAADGNIGPKQAGKLFGPKYTIKA</sequence>
<dbReference type="InterPro" id="IPR016047">
    <property type="entry name" value="M23ase_b-sheet_dom"/>
</dbReference>
<dbReference type="Proteomes" id="UP000293342">
    <property type="component" value="Unassembled WGS sequence"/>
</dbReference>
<dbReference type="OrthoDB" id="1099523at2"/>
<organism evidence="2 3">
    <name type="scientific">Kribbella capetownensis</name>
    <dbReference type="NCBI Taxonomy" id="1572659"/>
    <lineage>
        <taxon>Bacteria</taxon>
        <taxon>Bacillati</taxon>
        <taxon>Actinomycetota</taxon>
        <taxon>Actinomycetes</taxon>
        <taxon>Propionibacteriales</taxon>
        <taxon>Kribbellaceae</taxon>
        <taxon>Kribbella</taxon>
    </lineage>
</organism>
<name>A0A4R0JG20_9ACTN</name>
<dbReference type="PANTHER" id="PTHR21666:SF270">
    <property type="entry name" value="MUREIN HYDROLASE ACTIVATOR ENVC"/>
    <property type="match status" value="1"/>
</dbReference>
<evidence type="ECO:0000259" key="1">
    <source>
        <dbReference type="Pfam" id="PF01551"/>
    </source>
</evidence>
<dbReference type="Pfam" id="PF01551">
    <property type="entry name" value="Peptidase_M23"/>
    <property type="match status" value="1"/>
</dbReference>
<keyword evidence="3" id="KW-1185">Reference proteome</keyword>
<dbReference type="CDD" id="cd12797">
    <property type="entry name" value="M23_peptidase"/>
    <property type="match status" value="1"/>
</dbReference>
<dbReference type="RefSeq" id="WP_131517018.1">
    <property type="nucleotide sequence ID" value="NZ_SJKD01000007.1"/>
</dbReference>
<dbReference type="AlphaFoldDB" id="A0A4R0JG20"/>
<feature type="domain" description="M23ase beta-sheet core" evidence="1">
    <location>
        <begin position="23"/>
        <end position="123"/>
    </location>
</feature>
<protein>
    <submittedName>
        <fullName evidence="2">M23 family metallopeptidase</fullName>
    </submittedName>
</protein>
<reference evidence="2 3" key="1">
    <citation type="submission" date="2019-02" db="EMBL/GenBank/DDBJ databases">
        <title>Kribbella capetownensis sp. nov. and Kribbella speibonae sp. nov., isolated from soil.</title>
        <authorList>
            <person name="Curtis S.M."/>
            <person name="Norton I."/>
            <person name="Everest G.J."/>
            <person name="Meyers P.R."/>
        </authorList>
    </citation>
    <scope>NUCLEOTIDE SEQUENCE [LARGE SCALE GENOMIC DNA]</scope>
    <source>
        <strain evidence="2 3">YM53</strain>
    </source>
</reference>
<dbReference type="SUPFAM" id="SSF51261">
    <property type="entry name" value="Duplicated hybrid motif"/>
    <property type="match status" value="1"/>
</dbReference>
<accession>A0A4R0JG20</accession>
<dbReference type="InterPro" id="IPR050570">
    <property type="entry name" value="Cell_wall_metabolism_enzyme"/>
</dbReference>
<dbReference type="Gene3D" id="2.70.70.10">
    <property type="entry name" value="Glucose Permease (Domain IIA)"/>
    <property type="match status" value="1"/>
</dbReference>
<proteinExistence type="predicted"/>
<comment type="caution">
    <text evidence="2">The sequence shown here is derived from an EMBL/GenBank/DDBJ whole genome shotgun (WGS) entry which is preliminary data.</text>
</comment>
<dbReference type="PANTHER" id="PTHR21666">
    <property type="entry name" value="PEPTIDASE-RELATED"/>
    <property type="match status" value="1"/>
</dbReference>